<dbReference type="RefSeq" id="WP_197956226.1">
    <property type="nucleotide sequence ID" value="NZ_CP065668.1"/>
</dbReference>
<feature type="domain" description="ImpA N-terminal" evidence="2">
    <location>
        <begin position="10"/>
        <end position="129"/>
    </location>
</feature>
<dbReference type="Pfam" id="PF06812">
    <property type="entry name" value="ImpA_N"/>
    <property type="match status" value="1"/>
</dbReference>
<evidence type="ECO:0000259" key="2">
    <source>
        <dbReference type="Pfam" id="PF06812"/>
    </source>
</evidence>
<accession>A0A7T2S5D2</accession>
<name>A0A7T2S5D2_DELAC</name>
<gene>
    <name evidence="3" type="primary">tssA</name>
    <name evidence="3" type="ORF">I6G66_04045</name>
</gene>
<dbReference type="InterPro" id="IPR010657">
    <property type="entry name" value="ImpA_N"/>
</dbReference>
<dbReference type="InterPro" id="IPR017740">
    <property type="entry name" value="TssA-like"/>
</dbReference>
<dbReference type="Proteomes" id="UP000594778">
    <property type="component" value="Chromosome"/>
</dbReference>
<proteinExistence type="predicted"/>
<protein>
    <submittedName>
        <fullName evidence="3">Type VI secretion system protein TssA</fullName>
    </submittedName>
</protein>
<dbReference type="EMBL" id="CP065668">
    <property type="protein sequence ID" value="QPS09216.1"/>
    <property type="molecule type" value="Genomic_DNA"/>
</dbReference>
<evidence type="ECO:0000256" key="1">
    <source>
        <dbReference type="SAM" id="MobiDB-lite"/>
    </source>
</evidence>
<dbReference type="PANTHER" id="PTHR37951:SF1">
    <property type="entry name" value="TYPE VI SECRETION SYSTEM COMPONENT TSSA1"/>
    <property type="match status" value="1"/>
</dbReference>
<feature type="region of interest" description="Disordered" evidence="1">
    <location>
        <begin position="237"/>
        <end position="277"/>
    </location>
</feature>
<sequence length="345" mass="37644">MATIQDLLTETAAEPPCGPDLTYDNDFQAMESAAQGKVEQQFGDTVIPAEPPDWRDVERQASALMQRTKDLRVAVLLCRAWTILHGLPGTLQGLQLCCALLERHWEHVHPLPEDGDDYFMRMNALGTLSDVTGFVRDLRNADFLRGALGQISVRDAELMAKGNVPEDLPHLTADELRMASARAHAEGHETLLAVTPALQELDQIRACCEQHLPSHQQPELDGLRQLLLALKQWQPQSTGDADTAAEADPAARTGTEGGTEGGTAAHPAPGSASAPARNREQAIAQLLEIAAFVERTEPSNPAPLLIRRAARFMRMGFMDILRELSPDSLAQVEVITGAHLQEQQT</sequence>
<organism evidence="3 4">
    <name type="scientific">Delftia acidovorans</name>
    <name type="common">Pseudomonas acidovorans</name>
    <name type="synonym">Comamonas acidovorans</name>
    <dbReference type="NCBI Taxonomy" id="80866"/>
    <lineage>
        <taxon>Bacteria</taxon>
        <taxon>Pseudomonadati</taxon>
        <taxon>Pseudomonadota</taxon>
        <taxon>Betaproteobacteria</taxon>
        <taxon>Burkholderiales</taxon>
        <taxon>Comamonadaceae</taxon>
        <taxon>Delftia</taxon>
    </lineage>
</organism>
<reference evidence="3 4" key="1">
    <citation type="submission" date="2020-12" db="EMBL/GenBank/DDBJ databases">
        <title>FDA dAtabase for Regulatory Grade micrObial Sequences (FDA-ARGOS): Supporting development and validation of Infectious Disease Dx tests.</title>
        <authorList>
            <person name="Sproer C."/>
            <person name="Gronow S."/>
            <person name="Severitt S."/>
            <person name="Schroder I."/>
            <person name="Tallon L."/>
            <person name="Sadzewicz L."/>
            <person name="Zhao X."/>
            <person name="Boylan J."/>
            <person name="Ott S."/>
            <person name="Bowen H."/>
            <person name="Vavikolanu K."/>
            <person name="Mehta A."/>
            <person name="Aluvathingal J."/>
            <person name="Nadendla S."/>
            <person name="Lowell S."/>
            <person name="Myers T."/>
            <person name="Yan Y."/>
            <person name="Sichtig H."/>
        </authorList>
    </citation>
    <scope>NUCLEOTIDE SEQUENCE [LARGE SCALE GENOMIC DNA]</scope>
    <source>
        <strain evidence="3 4">FDAARGOS_909</strain>
    </source>
</reference>
<evidence type="ECO:0000313" key="3">
    <source>
        <dbReference type="EMBL" id="QPS09216.1"/>
    </source>
</evidence>
<dbReference type="PANTHER" id="PTHR37951">
    <property type="entry name" value="CYTOPLASMIC PROTEIN-RELATED"/>
    <property type="match status" value="1"/>
</dbReference>
<feature type="compositionally biased region" description="Low complexity" evidence="1">
    <location>
        <begin position="262"/>
        <end position="276"/>
    </location>
</feature>
<evidence type="ECO:0000313" key="4">
    <source>
        <dbReference type="Proteomes" id="UP000594778"/>
    </source>
</evidence>
<dbReference type="AlphaFoldDB" id="A0A7T2S5D2"/>
<dbReference type="NCBIfam" id="TIGR03363">
    <property type="entry name" value="VI_chp_8"/>
    <property type="match status" value="1"/>
</dbReference>
<feature type="compositionally biased region" description="Low complexity" evidence="1">
    <location>
        <begin position="238"/>
        <end position="254"/>
    </location>
</feature>